<dbReference type="InterPro" id="IPR037171">
    <property type="entry name" value="NagB/RpiA_transferase-like"/>
</dbReference>
<comment type="caution">
    <text evidence="1">The sequence shown here is derived from an EMBL/GenBank/DDBJ whole genome shotgun (WGS) entry which is preliminary data.</text>
</comment>
<proteinExistence type="predicted"/>
<dbReference type="Pfam" id="PF01144">
    <property type="entry name" value="CoA_trans"/>
    <property type="match status" value="1"/>
</dbReference>
<protein>
    <recommendedName>
        <fullName evidence="2">3-oxoadipate CoA-transferase subunit A</fullName>
    </recommendedName>
</protein>
<dbReference type="InterPro" id="IPR004165">
    <property type="entry name" value="CoA_trans_fam_I"/>
</dbReference>
<organism evidence="1">
    <name type="scientific">marine sediment metagenome</name>
    <dbReference type="NCBI Taxonomy" id="412755"/>
    <lineage>
        <taxon>unclassified sequences</taxon>
        <taxon>metagenomes</taxon>
        <taxon>ecological metagenomes</taxon>
    </lineage>
</organism>
<dbReference type="SMART" id="SM00882">
    <property type="entry name" value="CoA_trans"/>
    <property type="match status" value="1"/>
</dbReference>
<evidence type="ECO:0008006" key="2">
    <source>
        <dbReference type="Google" id="ProtNLM"/>
    </source>
</evidence>
<dbReference type="Gene3D" id="3.30.30.40">
    <property type="match status" value="1"/>
</dbReference>
<dbReference type="AlphaFoldDB" id="A0A0F9P0F8"/>
<evidence type="ECO:0000313" key="1">
    <source>
        <dbReference type="EMBL" id="KKM94570.1"/>
    </source>
</evidence>
<dbReference type="Gene3D" id="3.40.1080.10">
    <property type="entry name" value="Glutaconate Coenzyme A-transferase"/>
    <property type="match status" value="1"/>
</dbReference>
<dbReference type="SUPFAM" id="SSF100950">
    <property type="entry name" value="NagB/RpiA/CoA transferase-like"/>
    <property type="match status" value="1"/>
</dbReference>
<reference evidence="1" key="1">
    <citation type="journal article" date="2015" name="Nature">
        <title>Complex archaea that bridge the gap between prokaryotes and eukaryotes.</title>
        <authorList>
            <person name="Spang A."/>
            <person name="Saw J.H."/>
            <person name="Jorgensen S.L."/>
            <person name="Zaremba-Niedzwiedzka K."/>
            <person name="Martijn J."/>
            <person name="Lind A.E."/>
            <person name="van Eijk R."/>
            <person name="Schleper C."/>
            <person name="Guy L."/>
            <person name="Ettema T.J."/>
        </authorList>
    </citation>
    <scope>NUCLEOTIDE SEQUENCE</scope>
</reference>
<dbReference type="GO" id="GO:0008410">
    <property type="term" value="F:CoA-transferase activity"/>
    <property type="evidence" value="ECO:0007669"/>
    <property type="project" value="InterPro"/>
</dbReference>
<dbReference type="EMBL" id="LAZR01006120">
    <property type="protein sequence ID" value="KKM94570.1"/>
    <property type="molecule type" value="Genomic_DNA"/>
</dbReference>
<accession>A0A0F9P0F8</accession>
<gene>
    <name evidence="1" type="ORF">LCGC14_1196970</name>
</gene>
<sequence>MSMKEAVQKNVHDNDFVFFGGFGNGMTFSASHEIIRQNKRNLKVTKCGGGIMFDQLIGAEVTNHIVTSHCWNGTGPQPAYNLRRSMEEGIPQKIIYNEQSLFMINMSFFAGYMGIPFVPIRSIVGTGIYDHPKEVGLKAARVECPFTGENICVVPAINPDVGFVQVQRVDKEGNAQMWGLIGDTKYGINACKKIIVAAEEIVDKGVIMESPERTIVGAYKVVAVVHEPWGAHPSSMQGHYYTDLEYRFNYAKETKTIEDWKYWLEKWVTGVDNRQEYLKVLGTDKIQFLKAKNLIQGAVNYGF</sequence>
<name>A0A0F9P0F8_9ZZZZ</name>